<dbReference type="GO" id="GO:0005829">
    <property type="term" value="C:cytosol"/>
    <property type="evidence" value="ECO:0007669"/>
    <property type="project" value="TreeGrafter"/>
</dbReference>
<dbReference type="PANTHER" id="PTHR24078">
    <property type="entry name" value="DNAJ HOMOLOG SUBFAMILY C MEMBER"/>
    <property type="match status" value="1"/>
</dbReference>
<dbReference type="OMA" id="PNIGHER"/>
<reference evidence="5" key="1">
    <citation type="submission" date="2014-04" db="EMBL/GenBank/DDBJ databases">
        <title>Evolutionary Origins and Diversification of the Mycorrhizal Mutualists.</title>
        <authorList>
            <consortium name="DOE Joint Genome Institute"/>
            <consortium name="Mycorrhizal Genomics Consortium"/>
            <person name="Kohler A."/>
            <person name="Kuo A."/>
            <person name="Nagy L.G."/>
            <person name="Floudas D."/>
            <person name="Copeland A."/>
            <person name="Barry K.W."/>
            <person name="Cichocki N."/>
            <person name="Veneault-Fourrey C."/>
            <person name="LaButti K."/>
            <person name="Lindquist E.A."/>
            <person name="Lipzen A."/>
            <person name="Lundell T."/>
            <person name="Morin E."/>
            <person name="Murat C."/>
            <person name="Riley R."/>
            <person name="Ohm R."/>
            <person name="Sun H."/>
            <person name="Tunlid A."/>
            <person name="Henrissat B."/>
            <person name="Grigoriev I.V."/>
            <person name="Hibbett D.S."/>
            <person name="Martin F."/>
        </authorList>
    </citation>
    <scope>NUCLEOTIDE SEQUENCE [LARGE SCALE GENOMIC DNA]</scope>
    <source>
        <strain evidence="5">FD-334 SS-4</strain>
    </source>
</reference>
<dbReference type="STRING" id="945553.A0A0D2N6J1"/>
<dbReference type="PRINTS" id="PR00625">
    <property type="entry name" value="JDOMAIN"/>
</dbReference>
<dbReference type="SMART" id="SM00271">
    <property type="entry name" value="DnaJ"/>
    <property type="match status" value="1"/>
</dbReference>
<evidence type="ECO:0000256" key="1">
    <source>
        <dbReference type="ARBA" id="ARBA00023186"/>
    </source>
</evidence>
<dbReference type="InterPro" id="IPR002939">
    <property type="entry name" value="DnaJ_C"/>
</dbReference>
<dbReference type="Pfam" id="PF01556">
    <property type="entry name" value="DnaJ_C"/>
    <property type="match status" value="1"/>
</dbReference>
<dbReference type="InterPro" id="IPR051339">
    <property type="entry name" value="DnaJ_subfamily_B"/>
</dbReference>
<dbReference type="GO" id="GO:0006457">
    <property type="term" value="P:protein folding"/>
    <property type="evidence" value="ECO:0007669"/>
    <property type="project" value="InterPro"/>
</dbReference>
<dbReference type="InterPro" id="IPR008971">
    <property type="entry name" value="HSP40/DnaJ_pept-bd"/>
</dbReference>
<accession>A0A0D2N6J1</accession>
<protein>
    <recommendedName>
        <fullName evidence="3">J domain-containing protein</fullName>
    </recommendedName>
</protein>
<dbReference type="InterPro" id="IPR036869">
    <property type="entry name" value="J_dom_sf"/>
</dbReference>
<feature type="domain" description="J" evidence="3">
    <location>
        <begin position="2"/>
        <end position="61"/>
    </location>
</feature>
<dbReference type="Proteomes" id="UP000054270">
    <property type="component" value="Unassembled WGS sequence"/>
</dbReference>
<proteinExistence type="predicted"/>
<dbReference type="CDD" id="cd06257">
    <property type="entry name" value="DnaJ"/>
    <property type="match status" value="1"/>
</dbReference>
<evidence type="ECO:0000313" key="5">
    <source>
        <dbReference type="Proteomes" id="UP000054270"/>
    </source>
</evidence>
<keyword evidence="5" id="KW-1185">Reference proteome</keyword>
<gene>
    <name evidence="4" type="ORF">HYPSUDRAFT_48931</name>
</gene>
<dbReference type="OrthoDB" id="10250354at2759"/>
<dbReference type="InterPro" id="IPR001623">
    <property type="entry name" value="DnaJ_domain"/>
</dbReference>
<feature type="compositionally biased region" description="Polar residues" evidence="2">
    <location>
        <begin position="209"/>
        <end position="218"/>
    </location>
</feature>
<dbReference type="Pfam" id="PF00226">
    <property type="entry name" value="DnaJ"/>
    <property type="match status" value="1"/>
</dbReference>
<dbReference type="EMBL" id="KN817668">
    <property type="protein sequence ID" value="KJA14709.1"/>
    <property type="molecule type" value="Genomic_DNA"/>
</dbReference>
<dbReference type="GO" id="GO:0051082">
    <property type="term" value="F:unfolded protein binding"/>
    <property type="evidence" value="ECO:0007669"/>
    <property type="project" value="InterPro"/>
</dbReference>
<dbReference type="AlphaFoldDB" id="A0A0D2N6J1"/>
<organism evidence="4 5">
    <name type="scientific">Hypholoma sublateritium (strain FD-334 SS-4)</name>
    <dbReference type="NCBI Taxonomy" id="945553"/>
    <lineage>
        <taxon>Eukaryota</taxon>
        <taxon>Fungi</taxon>
        <taxon>Dikarya</taxon>
        <taxon>Basidiomycota</taxon>
        <taxon>Agaricomycotina</taxon>
        <taxon>Agaricomycetes</taxon>
        <taxon>Agaricomycetidae</taxon>
        <taxon>Agaricales</taxon>
        <taxon>Agaricineae</taxon>
        <taxon>Strophariaceae</taxon>
        <taxon>Hypholoma</taxon>
    </lineage>
</organism>
<feature type="compositionally biased region" description="Low complexity" evidence="2">
    <location>
        <begin position="86"/>
        <end position="101"/>
    </location>
</feature>
<name>A0A0D2N6J1_HYPSF</name>
<dbReference type="SUPFAM" id="SSF49493">
    <property type="entry name" value="HSP40/DnaJ peptide-binding domain"/>
    <property type="match status" value="1"/>
</dbReference>
<dbReference type="SUPFAM" id="SSF46565">
    <property type="entry name" value="Chaperone J-domain"/>
    <property type="match status" value="1"/>
</dbReference>
<dbReference type="Gene3D" id="2.60.260.20">
    <property type="entry name" value="Urease metallochaperone UreE, N-terminal domain"/>
    <property type="match status" value="2"/>
</dbReference>
<evidence type="ECO:0000256" key="2">
    <source>
        <dbReference type="SAM" id="MobiDB-lite"/>
    </source>
</evidence>
<feature type="compositionally biased region" description="Low complexity" evidence="2">
    <location>
        <begin position="108"/>
        <end position="149"/>
    </location>
</feature>
<dbReference type="GO" id="GO:0006413">
    <property type="term" value="P:translational initiation"/>
    <property type="evidence" value="ECO:0007669"/>
    <property type="project" value="TreeGrafter"/>
</dbReference>
<dbReference type="PROSITE" id="PS50076">
    <property type="entry name" value="DNAJ_2"/>
    <property type="match status" value="1"/>
</dbReference>
<feature type="region of interest" description="Disordered" evidence="2">
    <location>
        <begin position="29"/>
        <end position="224"/>
    </location>
</feature>
<keyword evidence="1" id="KW-0143">Chaperone</keyword>
<dbReference type="Gene3D" id="1.10.287.110">
    <property type="entry name" value="DnaJ domain"/>
    <property type="match status" value="1"/>
</dbReference>
<dbReference type="GO" id="GO:0051087">
    <property type="term" value="F:protein-folding chaperone binding"/>
    <property type="evidence" value="ECO:0007669"/>
    <property type="project" value="TreeGrafter"/>
</dbReference>
<sequence>MEAHKVLGVAMDASEEQVRRAYKAMAMKWHPDRQPEDADDATLNSVEISKPSKSIAKTLRRKNGAPHDAPTPSLAPMISTSPLVESPQSSPQASPASTTSSLPKSHSFDSNSSGSQTSGRSDTNPPSFASFTCSEASSASSPPLSATNSQHRGPLCRSQSSSGSSFLLFGPLSTEGPAGSGPSNTPMGIPSRLKKQSRPPSTRSHRSDFTPTKSSPQRNVIPGDTECTDCVVETLRPGRAILSGAGGDSPKKWVHVLDMTLEELFHGKLFHFRILRYTRVGKKKIYNVDIHIPPGSRTGTEVLIPNIGHERKDGTRQDIAFLVKEQEHPRFKRVQDDLIMEVYLPWLDALATAPADVSLRSVDDADYKFAISYCSDQQLSGTTVLLNAGMPRRGEPDKRGKIIVRWEVSPPTSSSWGTLKANLGLKSRTL</sequence>
<dbReference type="PANTHER" id="PTHR24078:SF553">
    <property type="entry name" value="DNAJ HOMOLOG SUBFAMILY B MEMBER 5"/>
    <property type="match status" value="1"/>
</dbReference>
<evidence type="ECO:0000313" key="4">
    <source>
        <dbReference type="EMBL" id="KJA14709.1"/>
    </source>
</evidence>
<feature type="compositionally biased region" description="Low complexity" evidence="2">
    <location>
        <begin position="158"/>
        <end position="173"/>
    </location>
</feature>
<evidence type="ECO:0000259" key="3">
    <source>
        <dbReference type="PROSITE" id="PS50076"/>
    </source>
</evidence>